<dbReference type="FunCoup" id="A0A166AVP7">
    <property type="interactions" value="617"/>
</dbReference>
<evidence type="ECO:0000256" key="2">
    <source>
        <dbReference type="ARBA" id="ARBA00022679"/>
    </source>
</evidence>
<evidence type="ECO:0000256" key="1">
    <source>
        <dbReference type="ARBA" id="ARBA00007265"/>
    </source>
</evidence>
<dbReference type="STRING" id="1314781.A0A166AVP7"/>
<evidence type="ECO:0000256" key="5">
    <source>
        <dbReference type="SAM" id="MobiDB-lite"/>
    </source>
</evidence>
<comment type="similarity">
    <text evidence="1 4">Belongs to the tRNA nucleotidyltransferase/poly(A) polymerase family.</text>
</comment>
<dbReference type="SUPFAM" id="SSF81301">
    <property type="entry name" value="Nucleotidyltransferase"/>
    <property type="match status" value="1"/>
</dbReference>
<feature type="region of interest" description="Disordered" evidence="5">
    <location>
        <begin position="535"/>
        <end position="557"/>
    </location>
</feature>
<evidence type="ECO:0000256" key="4">
    <source>
        <dbReference type="RuleBase" id="RU003953"/>
    </source>
</evidence>
<dbReference type="FunFam" id="3.30.460.10:FF:000019">
    <property type="entry name" value="tRNA nucleotidyltransferase cca2"/>
    <property type="match status" value="1"/>
</dbReference>
<dbReference type="Gene3D" id="3.30.460.10">
    <property type="entry name" value="Beta Polymerase, domain 2"/>
    <property type="match status" value="1"/>
</dbReference>
<dbReference type="InterPro" id="IPR043519">
    <property type="entry name" value="NT_sf"/>
</dbReference>
<proteinExistence type="inferred from homology"/>
<protein>
    <recommendedName>
        <fullName evidence="6">Poly A polymerase head domain-containing protein</fullName>
    </recommendedName>
</protein>
<feature type="compositionally biased region" description="Basic and acidic residues" evidence="5">
    <location>
        <begin position="542"/>
        <end position="557"/>
    </location>
</feature>
<dbReference type="EMBL" id="KV425954">
    <property type="protein sequence ID" value="KZV95619.1"/>
    <property type="molecule type" value="Genomic_DNA"/>
</dbReference>
<dbReference type="GO" id="GO:0052929">
    <property type="term" value="F:ATP:3'-cytidine-cytidine-tRNA adenylyltransferase activity"/>
    <property type="evidence" value="ECO:0007669"/>
    <property type="project" value="TreeGrafter"/>
</dbReference>
<evidence type="ECO:0000259" key="6">
    <source>
        <dbReference type="Pfam" id="PF01743"/>
    </source>
</evidence>
<dbReference type="InParanoid" id="A0A166AVP7"/>
<dbReference type="OrthoDB" id="445712at2759"/>
<dbReference type="AlphaFoldDB" id="A0A166AVP7"/>
<feature type="domain" description="Poly A polymerase head" evidence="6">
    <location>
        <begin position="49"/>
        <end position="187"/>
    </location>
</feature>
<gene>
    <name evidence="7" type="ORF">EXIGLDRAFT_610365</name>
</gene>
<organism evidence="7 8">
    <name type="scientific">Exidia glandulosa HHB12029</name>
    <dbReference type="NCBI Taxonomy" id="1314781"/>
    <lineage>
        <taxon>Eukaryota</taxon>
        <taxon>Fungi</taxon>
        <taxon>Dikarya</taxon>
        <taxon>Basidiomycota</taxon>
        <taxon>Agaricomycotina</taxon>
        <taxon>Agaricomycetes</taxon>
        <taxon>Auriculariales</taxon>
        <taxon>Exidiaceae</taxon>
        <taxon>Exidia</taxon>
    </lineage>
</organism>
<dbReference type="GO" id="GO:0052927">
    <property type="term" value="F:CC tRNA cytidylyltransferase activity"/>
    <property type="evidence" value="ECO:0007669"/>
    <property type="project" value="TreeGrafter"/>
</dbReference>
<dbReference type="CDD" id="cd05398">
    <property type="entry name" value="NT_ClassII-CCAase"/>
    <property type="match status" value="1"/>
</dbReference>
<dbReference type="SUPFAM" id="SSF81891">
    <property type="entry name" value="Poly A polymerase C-terminal region-like"/>
    <property type="match status" value="1"/>
</dbReference>
<keyword evidence="2 4" id="KW-0808">Transferase</keyword>
<keyword evidence="8" id="KW-1185">Reference proteome</keyword>
<dbReference type="Pfam" id="PF01743">
    <property type="entry name" value="PolyA_pol"/>
    <property type="match status" value="1"/>
</dbReference>
<name>A0A166AVP7_EXIGL</name>
<dbReference type="GO" id="GO:0005739">
    <property type="term" value="C:mitochondrion"/>
    <property type="evidence" value="ECO:0007669"/>
    <property type="project" value="UniProtKB-ARBA"/>
</dbReference>
<dbReference type="PANTHER" id="PTHR13734">
    <property type="entry name" value="TRNA-NUCLEOTIDYLTRANSFERASE"/>
    <property type="match status" value="1"/>
</dbReference>
<sequence length="557" mass="61432">MVRALHSPRERVQVPGDGLHVRLNEVEERICALLDECCKTVPEARDVECRIAGGWVRDKLLGMDSDDIDIALSKMMGYPFTLHFQRFLASKGVAVTSVHKVEKNAEKSKHLEPGSLTVFGQKIEFVNLRSEEYAEDSRIPTIEFGTPLEDALRRDATINSLFYNVHKRAVEDQTEKGIPDLKAGIIRTPLPARDTFLDDPLRVLRCIRFSSKFGFELDSDVRAAAADPEIQQAIMAKVSRERVGIEVEKMLNGRDPPTAIELIHDLSLYHTVFAVPPTVALSQPPGDSQTAVIATILVQNILSSSSDTSPLSSIHRTLLEHALNDKEVKARLYMGAAVTPFSGGTYVAKKKKHFAAEAAIWEGLRLGTQGHYLDGVPLLFEAASVLENPQLSRLGVHPSGSERVALGLLLRQKCIHNPTTGTSWQASVLFSLIQELVRCYDVQKNELDASKASPIIELYNTLVTRIEALDLPSTLAAKPLLDGNTVTRLLGQPKGGPWLQGVLHRVLEWQLDHPAASSEECETWLAAEHAAGRIELTSGSKRRGEGPARDGKRQRTD</sequence>
<dbReference type="Proteomes" id="UP000077266">
    <property type="component" value="Unassembled WGS sequence"/>
</dbReference>
<dbReference type="GO" id="GO:0003723">
    <property type="term" value="F:RNA binding"/>
    <property type="evidence" value="ECO:0007669"/>
    <property type="project" value="UniProtKB-KW"/>
</dbReference>
<keyword evidence="3 4" id="KW-0694">RNA-binding</keyword>
<dbReference type="InterPro" id="IPR002646">
    <property type="entry name" value="PolA_pol_head_dom"/>
</dbReference>
<evidence type="ECO:0000313" key="7">
    <source>
        <dbReference type="EMBL" id="KZV95619.1"/>
    </source>
</evidence>
<evidence type="ECO:0000313" key="8">
    <source>
        <dbReference type="Proteomes" id="UP000077266"/>
    </source>
</evidence>
<evidence type="ECO:0000256" key="3">
    <source>
        <dbReference type="ARBA" id="ARBA00022884"/>
    </source>
</evidence>
<reference evidence="7 8" key="1">
    <citation type="journal article" date="2016" name="Mol. Biol. Evol.">
        <title>Comparative Genomics of Early-Diverging Mushroom-Forming Fungi Provides Insights into the Origins of Lignocellulose Decay Capabilities.</title>
        <authorList>
            <person name="Nagy L.G."/>
            <person name="Riley R."/>
            <person name="Tritt A."/>
            <person name="Adam C."/>
            <person name="Daum C."/>
            <person name="Floudas D."/>
            <person name="Sun H."/>
            <person name="Yadav J.S."/>
            <person name="Pangilinan J."/>
            <person name="Larsson K.H."/>
            <person name="Matsuura K."/>
            <person name="Barry K."/>
            <person name="Labutti K."/>
            <person name="Kuo R."/>
            <person name="Ohm R.A."/>
            <person name="Bhattacharya S.S."/>
            <person name="Shirouzu T."/>
            <person name="Yoshinaga Y."/>
            <person name="Martin F.M."/>
            <person name="Grigoriev I.V."/>
            <person name="Hibbett D.S."/>
        </authorList>
    </citation>
    <scope>NUCLEOTIDE SEQUENCE [LARGE SCALE GENOMIC DNA]</scope>
    <source>
        <strain evidence="7 8">HHB12029</strain>
    </source>
</reference>
<dbReference type="Gene3D" id="1.10.3090.10">
    <property type="entry name" value="cca-adding enzyme, domain 2"/>
    <property type="match status" value="1"/>
</dbReference>
<dbReference type="GO" id="GO:0001680">
    <property type="term" value="P:tRNA 3'-terminal CCA addition"/>
    <property type="evidence" value="ECO:0007669"/>
    <property type="project" value="TreeGrafter"/>
</dbReference>
<dbReference type="PANTHER" id="PTHR13734:SF5">
    <property type="entry name" value="CCA TRNA NUCLEOTIDYLTRANSFERASE, MITOCHONDRIAL"/>
    <property type="match status" value="1"/>
</dbReference>
<accession>A0A166AVP7</accession>